<organism evidence="1">
    <name type="scientific">uncultured Caudovirales phage</name>
    <dbReference type="NCBI Taxonomy" id="2100421"/>
    <lineage>
        <taxon>Viruses</taxon>
        <taxon>Duplodnaviria</taxon>
        <taxon>Heunggongvirae</taxon>
        <taxon>Uroviricota</taxon>
        <taxon>Caudoviricetes</taxon>
        <taxon>Peduoviridae</taxon>
        <taxon>Maltschvirus</taxon>
        <taxon>Maltschvirus maltsch</taxon>
    </lineage>
</organism>
<gene>
    <name evidence="1" type="ORF">UFOVP1151_31</name>
</gene>
<name>A0A6J5QS80_9CAUD</name>
<accession>A0A6J5QS80</accession>
<dbReference type="EMBL" id="LR797097">
    <property type="protein sequence ID" value="CAB4186642.1"/>
    <property type="molecule type" value="Genomic_DNA"/>
</dbReference>
<protein>
    <submittedName>
        <fullName evidence="1">Uncharacterized protein</fullName>
    </submittedName>
</protein>
<proteinExistence type="predicted"/>
<reference evidence="1" key="1">
    <citation type="submission" date="2020-05" db="EMBL/GenBank/DDBJ databases">
        <authorList>
            <person name="Chiriac C."/>
            <person name="Salcher M."/>
            <person name="Ghai R."/>
            <person name="Kavagutti S V."/>
        </authorList>
    </citation>
    <scope>NUCLEOTIDE SEQUENCE</scope>
</reference>
<sequence>MASSFGQYQSGITPITGISEAGANIGRTYLEGASELGKGLKEGIAAYYDNSSKNQIVTEEAKQLGMQIQQFHDQFGDSPEHKAFADSLQPYIEQLSRVPSMSLNQKMGTVTGVKAGFANIGQQLQVFELMRGERMKRDMNIARGGVKEYDEVTVPTAIIPSGKMPYFHDKSYTENEAEITRLATEAKGRGANVDIAKVLSDWRSQFKASAMSRTDMPPEVKEALIKQIDAGENLVENIQTDDSGVTDYAKEADMYGRTSTSVKEQLIPAKVEAPATTDEVSKTNAQSRALIQEGIAKLQSMGKKTETVSDSEFNKLAGEKAKSTGSRYTAVSALEEEGWKKSKDAKGNQVWSRTTQDETIAKGIKIYQDELNKIPKDKKSGKAGVDIEETKTQLKDVDAQIKALSEAEAEGNTLALSGKRLAGNYFMRKMGDASEWLASKMVKQALVDSDIDLNDSEAVKREVNRLGNTPSGTGELLGKGYINTLKLNPLYDAFSGRDITVKQEKLIEAEIQRALQDPKNGQFALKLAKATGDTEGQKIALNAYKTELENRISSGKINASPADISKAKAATVTQEAQPEPSYTLTNQRNMSLGTTTTQVASSIESKRNDMRNFFTQKYGYIPASFEESFKAIYPEANFKTMETPYGAFMHDGKEWKQIQMQQPKVMSRKEMAEEKAVSFGKLQSDGSIDINEYAELTPNSGVFVRGIFGGSPSDASKFRTQMLEGSNAKRAVGRLIEINEMAGESMPWNAKLWGEAKALLPQIKAGLRIDIIGVGTVSNYEQQLIEEVVADPTKFWSLESSDRAKLSVIMDKISNKLIQEPANHGLDVKVGGRTNAQKEKEIRMGAVGSGKSKLQLDFEARGNKKGTSLNWDNTAKLPDAFKKALTE</sequence>
<evidence type="ECO:0000313" key="1">
    <source>
        <dbReference type="EMBL" id="CAB4186642.1"/>
    </source>
</evidence>